<dbReference type="OrthoDB" id="9807606at2"/>
<keyword evidence="3" id="KW-1185">Reference proteome</keyword>
<dbReference type="AlphaFoldDB" id="A0A0W0TYY7"/>
<keyword evidence="2" id="KW-0456">Lyase</keyword>
<organism evidence="2 3">
    <name type="scientific">Legionella geestiana</name>
    <dbReference type="NCBI Taxonomy" id="45065"/>
    <lineage>
        <taxon>Bacteria</taxon>
        <taxon>Pseudomonadati</taxon>
        <taxon>Pseudomonadota</taxon>
        <taxon>Gammaproteobacteria</taxon>
        <taxon>Legionellales</taxon>
        <taxon>Legionellaceae</taxon>
        <taxon>Legionella</taxon>
    </lineage>
</organism>
<evidence type="ECO:0000313" key="3">
    <source>
        <dbReference type="Proteomes" id="UP000054785"/>
    </source>
</evidence>
<proteinExistence type="inferred from homology"/>
<dbReference type="CDD" id="cd06558">
    <property type="entry name" value="crotonase-like"/>
    <property type="match status" value="1"/>
</dbReference>
<dbReference type="SUPFAM" id="SSF52096">
    <property type="entry name" value="ClpP/crotonase"/>
    <property type="match status" value="1"/>
</dbReference>
<evidence type="ECO:0000256" key="1">
    <source>
        <dbReference type="ARBA" id="ARBA00005254"/>
    </source>
</evidence>
<dbReference type="InterPro" id="IPR029045">
    <property type="entry name" value="ClpP/crotonase-like_dom_sf"/>
</dbReference>
<dbReference type="InterPro" id="IPR001753">
    <property type="entry name" value="Enoyl-CoA_hydra/iso"/>
</dbReference>
<name>A0A0W0TYY7_9GAMM</name>
<dbReference type="Gene3D" id="1.10.12.10">
    <property type="entry name" value="Lyase 2-enoyl-coa Hydratase, Chain A, domain 2"/>
    <property type="match status" value="1"/>
</dbReference>
<dbReference type="EC" id="4.2.1.17" evidence="2"/>
<dbReference type="PANTHER" id="PTHR42964:SF1">
    <property type="entry name" value="POLYKETIDE BIOSYNTHESIS ENOYL-COA HYDRATASE PKSH-RELATED"/>
    <property type="match status" value="1"/>
</dbReference>
<dbReference type="PANTHER" id="PTHR42964">
    <property type="entry name" value="ENOYL-COA HYDRATASE"/>
    <property type="match status" value="1"/>
</dbReference>
<reference evidence="2 3" key="1">
    <citation type="submission" date="2015-11" db="EMBL/GenBank/DDBJ databases">
        <title>Genomic analysis of 38 Legionella species identifies large and diverse effector repertoires.</title>
        <authorList>
            <person name="Burstein D."/>
            <person name="Amaro F."/>
            <person name="Zusman T."/>
            <person name="Lifshitz Z."/>
            <person name="Cohen O."/>
            <person name="Gilbert J.A."/>
            <person name="Pupko T."/>
            <person name="Shuman H.A."/>
            <person name="Segal G."/>
        </authorList>
    </citation>
    <scope>NUCLEOTIDE SEQUENCE [LARGE SCALE GENOMIC DNA]</scope>
    <source>
        <strain evidence="2 3">ATCC 49504</strain>
    </source>
</reference>
<dbReference type="InterPro" id="IPR051683">
    <property type="entry name" value="Enoyl-CoA_Hydratase/Isomerase"/>
</dbReference>
<dbReference type="STRING" id="45065.Lgee_0901"/>
<dbReference type="InterPro" id="IPR014748">
    <property type="entry name" value="Enoyl-CoA_hydra_C"/>
</dbReference>
<comment type="similarity">
    <text evidence="1">Belongs to the enoyl-CoA hydratase/isomerase family.</text>
</comment>
<dbReference type="RefSeq" id="WP_035903438.1">
    <property type="nucleotide sequence ID" value="NZ_CAAAHN010000001.1"/>
</dbReference>
<dbReference type="Proteomes" id="UP000054785">
    <property type="component" value="Unassembled WGS sequence"/>
</dbReference>
<dbReference type="GO" id="GO:0004300">
    <property type="term" value="F:enoyl-CoA hydratase activity"/>
    <property type="evidence" value="ECO:0007669"/>
    <property type="project" value="UniProtKB-EC"/>
</dbReference>
<accession>A0A0W0TYY7</accession>
<evidence type="ECO:0000313" key="2">
    <source>
        <dbReference type="EMBL" id="KTD00637.1"/>
    </source>
</evidence>
<dbReference type="GO" id="GO:0008300">
    <property type="term" value="P:isoprenoid catabolic process"/>
    <property type="evidence" value="ECO:0007669"/>
    <property type="project" value="TreeGrafter"/>
</dbReference>
<dbReference type="EMBL" id="LNYC01000032">
    <property type="protein sequence ID" value="KTD00637.1"/>
    <property type="molecule type" value="Genomic_DNA"/>
</dbReference>
<dbReference type="PATRIC" id="fig|45065.4.peg.971"/>
<dbReference type="Pfam" id="PF00378">
    <property type="entry name" value="ECH_1"/>
    <property type="match status" value="1"/>
</dbReference>
<sequence>MNDDLVCEQIQNIRCIALNRTQKHNAFDDTLLLGLQAALESAIACPETRVIVLGANGTHFSAGADLAWMQRMTNFSEAENLADARVLARVMHTLYHSPKPTLAKVQGSAFGGGVGLIAACDMAIASETASFCFSETRLGLIPAVISPYVIEAMGARQARRLFMSAERFSAQEALTLGLLCRMVDASKLDTVTMELAETLARNAPNAVAACKQLVSDVANRPIDEGILELTARKIAQTRVSAEGQEGLRAFLAKRAPDWSKG</sequence>
<comment type="caution">
    <text evidence="2">The sequence shown here is derived from an EMBL/GenBank/DDBJ whole genome shotgun (WGS) entry which is preliminary data.</text>
</comment>
<gene>
    <name evidence="2" type="ORF">Lgee_0901</name>
</gene>
<protein>
    <submittedName>
        <fullName evidence="2">Enoyl-CoA hydratase</fullName>
        <ecNumber evidence="2">4.2.1.17</ecNumber>
    </submittedName>
</protein>
<dbReference type="Gene3D" id="3.90.226.10">
    <property type="entry name" value="2-enoyl-CoA Hydratase, Chain A, domain 1"/>
    <property type="match status" value="1"/>
</dbReference>